<evidence type="ECO:0000256" key="1">
    <source>
        <dbReference type="ARBA" id="ARBA00023125"/>
    </source>
</evidence>
<dbReference type="PANTHER" id="PTHR43479">
    <property type="entry name" value="ACREF/ENVCD OPERON REPRESSOR-RELATED"/>
    <property type="match status" value="1"/>
</dbReference>
<dbReference type="SUPFAM" id="SSF46689">
    <property type="entry name" value="Homeodomain-like"/>
    <property type="match status" value="1"/>
</dbReference>
<protein>
    <submittedName>
        <fullName evidence="4">TetR family transcriptional regulator</fullName>
    </submittedName>
</protein>
<gene>
    <name evidence="4" type="ORF">JF69_14150</name>
</gene>
<sequence>MNDRSSLREQRRSEFVTTAMRVFDRKGAANTSLRDVIHAMNHGKGVGMSVFYYYFTSKDDLIDACVRTYLASYVDHVVDILQDADLSVQEALDDICPHLIRAIWKMDVIFADKANWYNYLSTNSNVMEGFVRQIIDPLTKALDRWLDRGDLPQTQLIQIASTRTVAWLMADGLSSIVSNGRGPAGHPQIREVVRQRVRESVAFFSQLLGLPLKPPAIALS</sequence>
<evidence type="ECO:0000313" key="5">
    <source>
        <dbReference type="Proteomes" id="UP000033648"/>
    </source>
</evidence>
<evidence type="ECO:0000256" key="2">
    <source>
        <dbReference type="PROSITE-ProRule" id="PRU00335"/>
    </source>
</evidence>
<evidence type="ECO:0000313" key="4">
    <source>
        <dbReference type="EMBL" id="KJY49319.1"/>
    </source>
</evidence>
<dbReference type="PATRIC" id="fig|1684.4.peg.1521"/>
<dbReference type="InterPro" id="IPR001647">
    <property type="entry name" value="HTH_TetR"/>
</dbReference>
<name>A0A0F4KTI4_9BIFI</name>
<dbReference type="PROSITE" id="PS50977">
    <property type="entry name" value="HTH_TETR_2"/>
    <property type="match status" value="1"/>
</dbReference>
<dbReference type="Gene3D" id="1.10.357.10">
    <property type="entry name" value="Tetracycline Repressor, domain 2"/>
    <property type="match status" value="1"/>
</dbReference>
<keyword evidence="1 2" id="KW-0238">DNA-binding</keyword>
<accession>A0A0F4KTI4</accession>
<dbReference type="Pfam" id="PF00440">
    <property type="entry name" value="TetR_N"/>
    <property type="match status" value="1"/>
</dbReference>
<dbReference type="InterPro" id="IPR050624">
    <property type="entry name" value="HTH-type_Tx_Regulator"/>
</dbReference>
<organism evidence="4 5">
    <name type="scientific">Bifidobacterium asteroides</name>
    <dbReference type="NCBI Taxonomy" id="1684"/>
    <lineage>
        <taxon>Bacteria</taxon>
        <taxon>Bacillati</taxon>
        <taxon>Actinomycetota</taxon>
        <taxon>Actinomycetes</taxon>
        <taxon>Bifidobacteriales</taxon>
        <taxon>Bifidobacteriaceae</taxon>
        <taxon>Bifidobacterium</taxon>
    </lineage>
</organism>
<proteinExistence type="predicted"/>
<dbReference type="Proteomes" id="UP000033648">
    <property type="component" value="Unassembled WGS sequence"/>
</dbReference>
<dbReference type="EMBL" id="JWME01000013">
    <property type="protein sequence ID" value="KJY49319.1"/>
    <property type="molecule type" value="Genomic_DNA"/>
</dbReference>
<comment type="caution">
    <text evidence="4">The sequence shown here is derived from an EMBL/GenBank/DDBJ whole genome shotgun (WGS) entry which is preliminary data.</text>
</comment>
<dbReference type="InterPro" id="IPR009057">
    <property type="entry name" value="Homeodomain-like_sf"/>
</dbReference>
<feature type="DNA-binding region" description="H-T-H motif" evidence="2">
    <location>
        <begin position="36"/>
        <end position="55"/>
    </location>
</feature>
<dbReference type="OrthoDB" id="8220622at2"/>
<evidence type="ECO:0000259" key="3">
    <source>
        <dbReference type="PROSITE" id="PS50977"/>
    </source>
</evidence>
<dbReference type="PANTHER" id="PTHR43479:SF11">
    <property type="entry name" value="ACREF_ENVCD OPERON REPRESSOR-RELATED"/>
    <property type="match status" value="1"/>
</dbReference>
<dbReference type="AlphaFoldDB" id="A0A0F4KTI4"/>
<dbReference type="GO" id="GO:0003677">
    <property type="term" value="F:DNA binding"/>
    <property type="evidence" value="ECO:0007669"/>
    <property type="project" value="UniProtKB-UniRule"/>
</dbReference>
<feature type="domain" description="HTH tetR-type" evidence="3">
    <location>
        <begin position="9"/>
        <end position="73"/>
    </location>
</feature>
<reference evidence="4 5" key="1">
    <citation type="submission" date="2014-12" db="EMBL/GenBank/DDBJ databases">
        <title>Comparative genomics of the lactic acid bacteria isolated from the honey bee gut.</title>
        <authorList>
            <person name="Ellegaard K.M."/>
            <person name="Tamarit D."/>
            <person name="Javelind E."/>
            <person name="Olofsson T."/>
            <person name="Andersson S.G."/>
            <person name="Vasquez A."/>
        </authorList>
    </citation>
    <scope>NUCLEOTIDE SEQUENCE [LARGE SCALE GENOMIC DNA]</scope>
    <source>
        <strain evidence="4 5">Bin2</strain>
    </source>
</reference>